<dbReference type="SUPFAM" id="SSF52091">
    <property type="entry name" value="SpoIIaa-like"/>
    <property type="match status" value="1"/>
</dbReference>
<evidence type="ECO:0000313" key="1">
    <source>
        <dbReference type="EMBL" id="GAA4502166.1"/>
    </source>
</evidence>
<dbReference type="RefSeq" id="WP_208130077.1">
    <property type="nucleotide sequence ID" value="NZ_BAABGQ010000006.1"/>
</dbReference>
<accession>A0ABP8QH53</accession>
<dbReference type="InterPro" id="IPR036513">
    <property type="entry name" value="STAS_dom_sf"/>
</dbReference>
<name>A0ABP8QH53_9BACT</name>
<protein>
    <recommendedName>
        <fullName evidence="3">STAS domain-containing protein</fullName>
    </recommendedName>
</protein>
<comment type="caution">
    <text evidence="1">The sequence shown here is derived from an EMBL/GenBank/DDBJ whole genome shotgun (WGS) entry which is preliminary data.</text>
</comment>
<dbReference type="EMBL" id="BAABGQ010000006">
    <property type="protein sequence ID" value="GAA4502166.1"/>
    <property type="molecule type" value="Genomic_DNA"/>
</dbReference>
<dbReference type="Gene3D" id="3.30.750.24">
    <property type="entry name" value="STAS domain"/>
    <property type="match status" value="1"/>
</dbReference>
<evidence type="ECO:0000313" key="2">
    <source>
        <dbReference type="Proteomes" id="UP001501243"/>
    </source>
</evidence>
<proteinExistence type="predicted"/>
<sequence length="134" mass="14480">MGIATTFTVHVSSQHTNAGLSLRGSCHSTTAARQLEQAIAELITAGMPFIWVDCRYLLFLSWHGQRAIFNAHQRARQAGCTVYWCGFSASVLGQLADTGLHLLLNLLPAGGYQGPNALLQEAIPAALPTRSFKQ</sequence>
<organism evidence="1 2">
    <name type="scientific">Hymenobacter ginsengisoli</name>
    <dbReference type="NCBI Taxonomy" id="1051626"/>
    <lineage>
        <taxon>Bacteria</taxon>
        <taxon>Pseudomonadati</taxon>
        <taxon>Bacteroidota</taxon>
        <taxon>Cytophagia</taxon>
        <taxon>Cytophagales</taxon>
        <taxon>Hymenobacteraceae</taxon>
        <taxon>Hymenobacter</taxon>
    </lineage>
</organism>
<gene>
    <name evidence="1" type="ORF">GCM10023172_25130</name>
</gene>
<reference evidence="2" key="1">
    <citation type="journal article" date="2019" name="Int. J. Syst. Evol. Microbiol.">
        <title>The Global Catalogue of Microorganisms (GCM) 10K type strain sequencing project: providing services to taxonomists for standard genome sequencing and annotation.</title>
        <authorList>
            <consortium name="The Broad Institute Genomics Platform"/>
            <consortium name="The Broad Institute Genome Sequencing Center for Infectious Disease"/>
            <person name="Wu L."/>
            <person name="Ma J."/>
        </authorList>
    </citation>
    <scope>NUCLEOTIDE SEQUENCE [LARGE SCALE GENOMIC DNA]</scope>
    <source>
        <strain evidence="2">JCM 17841</strain>
    </source>
</reference>
<dbReference type="Proteomes" id="UP001501243">
    <property type="component" value="Unassembled WGS sequence"/>
</dbReference>
<keyword evidence="2" id="KW-1185">Reference proteome</keyword>
<evidence type="ECO:0008006" key="3">
    <source>
        <dbReference type="Google" id="ProtNLM"/>
    </source>
</evidence>